<evidence type="ECO:0000259" key="2">
    <source>
        <dbReference type="Pfam" id="PF00384"/>
    </source>
</evidence>
<reference evidence="3" key="2">
    <citation type="submission" date="2024-07" db="EMBL/GenBank/DDBJ databases">
        <title>Streptomyces haneummycinica sp. nov., a new antibiotic-producing actinobacterium isolated from marine sediment.</title>
        <authorList>
            <person name="Uemura M."/>
            <person name="Hamada M."/>
            <person name="Hirano S."/>
            <person name="Kobayashi K."/>
            <person name="Ohshiro T."/>
            <person name="Kobayashi T."/>
            <person name="Terahara T."/>
        </authorList>
    </citation>
    <scope>NUCLEOTIDE SEQUENCE</scope>
    <source>
        <strain evidence="3">KM77-8</strain>
    </source>
</reference>
<sequence>MEMIAAAHVHTIKEYGPDRLAGFSPIPAMSMVSHAAGARFYSLLGGAMLSFYDWYADLPVASPQMFGDQTDVPESGDWWDAGYLIMWGSNLPVTCTPDAHWMVEARYRGQKVVAVSPDYADNVKFADEWLAAQPGTDGALAMAMGHVILKEFFVDRATLYFTDYVRKFTDLPFLVALDEAGDEPGTFRPGKFLTAADLGGEQARAEHAEFRTVLLDEATGLPVVPNGTLGDRYGDAGAGKWNLDLGDTRPCSPPRAAGRHRSRSNCPVSTPPTAARAGCGAACPYAGSPGGWSPRSTTCCWPSTASPATACPAGGRPRTTTRASPAPPPGRPPSPAWTPGRRPGSPGSSRPTRRSPAAVR</sequence>
<dbReference type="AlphaFoldDB" id="A0AAT9HML6"/>
<dbReference type="InterPro" id="IPR050123">
    <property type="entry name" value="Prok_molybdopt-oxidoreductase"/>
</dbReference>
<dbReference type="Pfam" id="PF00384">
    <property type="entry name" value="Molybdopterin"/>
    <property type="match status" value="1"/>
</dbReference>
<dbReference type="PANTHER" id="PTHR43105">
    <property type="entry name" value="RESPIRATORY NITRATE REDUCTASE"/>
    <property type="match status" value="1"/>
</dbReference>
<dbReference type="PANTHER" id="PTHR43105:SF2">
    <property type="entry name" value="RESPIRATORY NITRATE REDUCTASE 2 ALPHA CHAIN"/>
    <property type="match status" value="1"/>
</dbReference>
<feature type="compositionally biased region" description="Low complexity" evidence="1">
    <location>
        <begin position="307"/>
        <end position="324"/>
    </location>
</feature>
<organism evidence="3">
    <name type="scientific">Streptomyces haneummycinicus</name>
    <dbReference type="NCBI Taxonomy" id="3074435"/>
    <lineage>
        <taxon>Bacteria</taxon>
        <taxon>Bacillati</taxon>
        <taxon>Actinomycetota</taxon>
        <taxon>Actinomycetes</taxon>
        <taxon>Kitasatosporales</taxon>
        <taxon>Streptomycetaceae</taxon>
        <taxon>Streptomyces</taxon>
    </lineage>
</organism>
<evidence type="ECO:0000256" key="1">
    <source>
        <dbReference type="SAM" id="MobiDB-lite"/>
    </source>
</evidence>
<feature type="compositionally biased region" description="Low complexity" evidence="1">
    <location>
        <begin position="337"/>
        <end position="360"/>
    </location>
</feature>
<feature type="region of interest" description="Disordered" evidence="1">
    <location>
        <begin position="307"/>
        <end position="360"/>
    </location>
</feature>
<evidence type="ECO:0000313" key="3">
    <source>
        <dbReference type="EMBL" id="BFO18549.1"/>
    </source>
</evidence>
<proteinExistence type="predicted"/>
<feature type="compositionally biased region" description="Pro residues" evidence="1">
    <location>
        <begin position="325"/>
        <end position="336"/>
    </location>
</feature>
<dbReference type="Gene3D" id="3.40.50.12440">
    <property type="match status" value="1"/>
</dbReference>
<dbReference type="InterPro" id="IPR006656">
    <property type="entry name" value="Mopterin_OxRdtase"/>
</dbReference>
<reference evidence="3" key="1">
    <citation type="submission" date="2024-06" db="EMBL/GenBank/DDBJ databases">
        <authorList>
            <consortium name="consrtm"/>
            <person name="Uemura M."/>
            <person name="Terahara T."/>
        </authorList>
    </citation>
    <scope>NUCLEOTIDE SEQUENCE</scope>
    <source>
        <strain evidence="3">KM77-8</strain>
    </source>
</reference>
<dbReference type="GO" id="GO:0016020">
    <property type="term" value="C:membrane"/>
    <property type="evidence" value="ECO:0007669"/>
    <property type="project" value="TreeGrafter"/>
</dbReference>
<dbReference type="GO" id="GO:0016491">
    <property type="term" value="F:oxidoreductase activity"/>
    <property type="evidence" value="ECO:0007669"/>
    <property type="project" value="InterPro"/>
</dbReference>
<feature type="region of interest" description="Disordered" evidence="1">
    <location>
        <begin position="245"/>
        <end position="272"/>
    </location>
</feature>
<feature type="domain" description="Molybdopterin oxidoreductase" evidence="2">
    <location>
        <begin position="1"/>
        <end position="156"/>
    </location>
</feature>
<dbReference type="SUPFAM" id="SSF53706">
    <property type="entry name" value="Formate dehydrogenase/DMSO reductase, domains 1-3"/>
    <property type="match status" value="1"/>
</dbReference>
<name>A0AAT9HML6_9ACTN</name>
<gene>
    <name evidence="3" type="ORF">SHKM778_49370</name>
</gene>
<dbReference type="EMBL" id="AP035768">
    <property type="protein sequence ID" value="BFO18549.1"/>
    <property type="molecule type" value="Genomic_DNA"/>
</dbReference>
<accession>A0AAT9HML6</accession>
<protein>
    <recommendedName>
        <fullName evidence="2">Molybdopterin oxidoreductase domain-containing protein</fullName>
    </recommendedName>
</protein>